<protein>
    <submittedName>
        <fullName evidence="1">Uncharacterized protein</fullName>
    </submittedName>
</protein>
<evidence type="ECO:0000313" key="1">
    <source>
        <dbReference type="EMBL" id="SIR68149.1"/>
    </source>
</evidence>
<keyword evidence="2" id="KW-1185">Reference proteome</keyword>
<gene>
    <name evidence="1" type="ORF">SAMN05444858_11485</name>
</gene>
<reference evidence="1 2" key="1">
    <citation type="submission" date="2017-01" db="EMBL/GenBank/DDBJ databases">
        <authorList>
            <person name="Mah S.A."/>
            <person name="Swanson W.J."/>
            <person name="Moy G.W."/>
            <person name="Vacquier V.D."/>
        </authorList>
    </citation>
    <scope>NUCLEOTIDE SEQUENCE [LARGE SCALE GENOMIC DNA]</scope>
    <source>
        <strain evidence="1 2">DSM 45758</strain>
    </source>
</reference>
<evidence type="ECO:0000313" key="2">
    <source>
        <dbReference type="Proteomes" id="UP000186004"/>
    </source>
</evidence>
<dbReference type="EMBL" id="FTNF01000014">
    <property type="protein sequence ID" value="SIR68149.1"/>
    <property type="molecule type" value="Genomic_DNA"/>
</dbReference>
<proteinExistence type="predicted"/>
<name>A0A1N7CX55_9ACTN</name>
<organism evidence="1 2">
    <name type="scientific">Micromonospora avicenniae</name>
    <dbReference type="NCBI Taxonomy" id="1198245"/>
    <lineage>
        <taxon>Bacteria</taxon>
        <taxon>Bacillati</taxon>
        <taxon>Actinomycetota</taxon>
        <taxon>Actinomycetes</taxon>
        <taxon>Micromonosporales</taxon>
        <taxon>Micromonosporaceae</taxon>
        <taxon>Micromonospora</taxon>
    </lineage>
</organism>
<dbReference type="AlphaFoldDB" id="A0A1N7CX55"/>
<sequence>MHFRPRWNGFGAGAICGVPGRQRAVVGAHLLTRCNRFRCGANR</sequence>
<dbReference type="STRING" id="1198245.SAMN05444858_11485"/>
<accession>A0A1N7CX55</accession>
<dbReference type="Proteomes" id="UP000186004">
    <property type="component" value="Unassembled WGS sequence"/>
</dbReference>